<comment type="function">
    <text evidence="8">Uptake of L-lactate across the membrane. Can also transport D-lactate and glycolate.</text>
</comment>
<feature type="transmembrane region" description="Helical" evidence="8">
    <location>
        <begin position="172"/>
        <end position="191"/>
    </location>
</feature>
<dbReference type="Proteomes" id="UP000245283">
    <property type="component" value="Unassembled WGS sequence"/>
</dbReference>
<feature type="transmembrane region" description="Helical" evidence="8">
    <location>
        <begin position="47"/>
        <end position="66"/>
    </location>
</feature>
<evidence type="ECO:0000313" key="10">
    <source>
        <dbReference type="Proteomes" id="UP000245283"/>
    </source>
</evidence>
<proteinExistence type="inferred from homology"/>
<accession>A0A2V1K6Y8</accession>
<protein>
    <recommendedName>
        <fullName evidence="8">L-lactate permease</fullName>
    </recommendedName>
</protein>
<evidence type="ECO:0000256" key="6">
    <source>
        <dbReference type="ARBA" id="ARBA00022989"/>
    </source>
</evidence>
<comment type="subcellular location">
    <subcellularLocation>
        <location evidence="1 8">Cell membrane</location>
        <topology evidence="1 8">Multi-pass membrane protein</topology>
    </subcellularLocation>
</comment>
<comment type="caution">
    <text evidence="9">The sequence shown here is derived from an EMBL/GenBank/DDBJ whole genome shotgun (WGS) entry which is preliminary data.</text>
</comment>
<feature type="transmembrane region" description="Helical" evidence="8">
    <location>
        <begin position="20"/>
        <end position="40"/>
    </location>
</feature>
<evidence type="ECO:0000256" key="1">
    <source>
        <dbReference type="ARBA" id="ARBA00004651"/>
    </source>
</evidence>
<keyword evidence="10" id="KW-1185">Reference proteome</keyword>
<sequence>MVPFVTAGYVPSTTAVASSLPLTALLGLLPLVLFFVLLGVFKVPTHWCAVASLVTALLVAVFGFNMPADLSLLSATQGAAFGFLPILYIVIMAVWIYNLTERSGRSEDVRTVFSVMGKGDQRVQALLIGFCFCGLLEGLAGFGAPVAIACAMLLAIGIPPVKAALIAMVGNALNVGFGAMAIPVATVAQLGDSTPEIVASTMGRITPFFLVWVPILLLAIYDGIRGVKQCWPPALVAGIGMAGGHFVASNYVSYTLTAVFASLLSFILVALFMQIWSPTTPESQKSEEAPEKLTVSRTVLGLMPYWLVIVIFGIAKLWTIGVDVPAWLASTDIHIEWPGLYGNLLDGSGAVSENPVFNLQWLSSPGTMLLLTGLVVSIAYGVFDSDGKFPFSFSAGIRTLGRTFYDLRITILTIAVIMALAYVMNFSGQTVAIGTWLAGAGASFAFLSPILGWIGTAVTGSATSAAALFANLQATAASAAHLSPQLLLAANEIGGGIGKIMSPQNLAIAATAIKEPGSEATLLRKAAPYSISFVVILGVIVLLASRGTLGFVIAS</sequence>
<evidence type="ECO:0000256" key="2">
    <source>
        <dbReference type="ARBA" id="ARBA00010100"/>
    </source>
</evidence>
<feature type="transmembrane region" description="Helical" evidence="8">
    <location>
        <begin position="361"/>
        <end position="383"/>
    </location>
</feature>
<feature type="transmembrane region" description="Helical" evidence="8">
    <location>
        <begin position="404"/>
        <end position="424"/>
    </location>
</feature>
<gene>
    <name evidence="9" type="ORF">DD236_07570</name>
</gene>
<evidence type="ECO:0000256" key="4">
    <source>
        <dbReference type="ARBA" id="ARBA00022475"/>
    </source>
</evidence>
<feature type="transmembrane region" description="Helical" evidence="8">
    <location>
        <begin position="123"/>
        <end position="140"/>
    </location>
</feature>
<dbReference type="AlphaFoldDB" id="A0A2V1K6Y8"/>
<keyword evidence="4 8" id="KW-1003">Cell membrane</keyword>
<evidence type="ECO:0000256" key="5">
    <source>
        <dbReference type="ARBA" id="ARBA00022692"/>
    </source>
</evidence>
<dbReference type="Pfam" id="PF02652">
    <property type="entry name" value="Lactate_perm"/>
    <property type="match status" value="1"/>
</dbReference>
<dbReference type="PANTHER" id="PTHR30003">
    <property type="entry name" value="L-LACTATE PERMEASE"/>
    <property type="match status" value="1"/>
</dbReference>
<feature type="transmembrane region" description="Helical" evidence="8">
    <location>
        <begin position="197"/>
        <end position="218"/>
    </location>
</feature>
<evidence type="ECO:0000256" key="7">
    <source>
        <dbReference type="ARBA" id="ARBA00023136"/>
    </source>
</evidence>
<organism evidence="9 10">
    <name type="scientific">Ancrocorticia populi</name>
    <dbReference type="NCBI Taxonomy" id="2175228"/>
    <lineage>
        <taxon>Bacteria</taxon>
        <taxon>Bacillati</taxon>
        <taxon>Actinomycetota</taxon>
        <taxon>Actinomycetes</taxon>
        <taxon>Actinomycetales</taxon>
        <taxon>Actinomycetaceae</taxon>
        <taxon>Ancrocorticia</taxon>
    </lineage>
</organism>
<keyword evidence="6 8" id="KW-1133">Transmembrane helix</keyword>
<keyword evidence="3 8" id="KW-0813">Transport</keyword>
<dbReference type="GO" id="GO:0015295">
    <property type="term" value="F:solute:proton symporter activity"/>
    <property type="evidence" value="ECO:0007669"/>
    <property type="project" value="TreeGrafter"/>
</dbReference>
<dbReference type="GO" id="GO:0015129">
    <property type="term" value="F:lactate transmembrane transporter activity"/>
    <property type="evidence" value="ECO:0007669"/>
    <property type="project" value="UniProtKB-UniRule"/>
</dbReference>
<evidence type="ECO:0000313" key="9">
    <source>
        <dbReference type="EMBL" id="PWF25957.1"/>
    </source>
</evidence>
<keyword evidence="5 8" id="KW-0812">Transmembrane</keyword>
<feature type="transmembrane region" description="Helical" evidence="8">
    <location>
        <begin position="430"/>
        <end position="454"/>
    </location>
</feature>
<feature type="transmembrane region" description="Helical" evidence="8">
    <location>
        <begin position="78"/>
        <end position="97"/>
    </location>
</feature>
<dbReference type="OrthoDB" id="9761056at2"/>
<comment type="similarity">
    <text evidence="2 8">Belongs to the lactate permease family.</text>
</comment>
<evidence type="ECO:0000256" key="3">
    <source>
        <dbReference type="ARBA" id="ARBA00022448"/>
    </source>
</evidence>
<dbReference type="NCBIfam" id="TIGR00795">
    <property type="entry name" value="lctP"/>
    <property type="match status" value="1"/>
</dbReference>
<dbReference type="GO" id="GO:0005886">
    <property type="term" value="C:plasma membrane"/>
    <property type="evidence" value="ECO:0007669"/>
    <property type="project" value="UniProtKB-SubCell"/>
</dbReference>
<dbReference type="RefSeq" id="WP_109093784.1">
    <property type="nucleotide sequence ID" value="NZ_QETB01000004.1"/>
</dbReference>
<dbReference type="InterPro" id="IPR003804">
    <property type="entry name" value="Lactate_perm"/>
</dbReference>
<reference evidence="10" key="1">
    <citation type="submission" date="2018-05" db="EMBL/GenBank/DDBJ databases">
        <authorList>
            <person name="Li Y."/>
        </authorList>
    </citation>
    <scope>NUCLEOTIDE SEQUENCE [LARGE SCALE GENOMIC DNA]</scope>
    <source>
        <strain evidence="10">sk1b4</strain>
    </source>
</reference>
<keyword evidence="7 8" id="KW-0472">Membrane</keyword>
<dbReference type="PANTHER" id="PTHR30003:SF0">
    <property type="entry name" value="GLYCOLATE PERMEASE GLCA-RELATED"/>
    <property type="match status" value="1"/>
</dbReference>
<dbReference type="EMBL" id="QETB01000004">
    <property type="protein sequence ID" value="PWF25957.1"/>
    <property type="molecule type" value="Genomic_DNA"/>
</dbReference>
<name>A0A2V1K6Y8_9ACTO</name>
<feature type="transmembrane region" description="Helical" evidence="8">
    <location>
        <begin position="254"/>
        <end position="277"/>
    </location>
</feature>
<feature type="transmembrane region" description="Helical" evidence="8">
    <location>
        <begin position="298"/>
        <end position="318"/>
    </location>
</feature>
<feature type="transmembrane region" description="Helical" evidence="8">
    <location>
        <begin position="531"/>
        <end position="554"/>
    </location>
</feature>
<evidence type="ECO:0000256" key="8">
    <source>
        <dbReference type="RuleBase" id="RU365092"/>
    </source>
</evidence>